<evidence type="ECO:0000313" key="6">
    <source>
        <dbReference type="EMBL" id="OGG24666.1"/>
    </source>
</evidence>
<dbReference type="InterPro" id="IPR023574">
    <property type="entry name" value="Ribosomal_uL4_dom_sf"/>
</dbReference>
<dbReference type="InterPro" id="IPR013005">
    <property type="entry name" value="Ribosomal_uL4-like"/>
</dbReference>
<dbReference type="EMBL" id="MFJV01000001">
    <property type="protein sequence ID" value="OGG24666.1"/>
    <property type="molecule type" value="Genomic_DNA"/>
</dbReference>
<keyword evidence="5" id="KW-0694">RNA-binding</keyword>
<name>A0A1F6AJ63_9BACT</name>
<comment type="subunit">
    <text evidence="5">Part of the 50S ribosomal subunit.</text>
</comment>
<evidence type="ECO:0000256" key="1">
    <source>
        <dbReference type="ARBA" id="ARBA00010528"/>
    </source>
</evidence>
<protein>
    <recommendedName>
        <fullName evidence="4 5">Large ribosomal subunit protein uL4</fullName>
    </recommendedName>
</protein>
<comment type="similarity">
    <text evidence="1 5">Belongs to the universal ribosomal protein uL4 family.</text>
</comment>
<dbReference type="PANTHER" id="PTHR10746:SF6">
    <property type="entry name" value="LARGE RIBOSOMAL SUBUNIT PROTEIN UL4M"/>
    <property type="match status" value="1"/>
</dbReference>
<dbReference type="PANTHER" id="PTHR10746">
    <property type="entry name" value="50S RIBOSOMAL PROTEIN L4"/>
    <property type="match status" value="1"/>
</dbReference>
<keyword evidence="2 5" id="KW-0689">Ribosomal protein</keyword>
<dbReference type="SUPFAM" id="SSF52166">
    <property type="entry name" value="Ribosomal protein L4"/>
    <property type="match status" value="1"/>
</dbReference>
<proteinExistence type="inferred from homology"/>
<dbReference type="GO" id="GO:0003735">
    <property type="term" value="F:structural constituent of ribosome"/>
    <property type="evidence" value="ECO:0007669"/>
    <property type="project" value="InterPro"/>
</dbReference>
<dbReference type="GO" id="GO:0019843">
    <property type="term" value="F:rRNA binding"/>
    <property type="evidence" value="ECO:0007669"/>
    <property type="project" value="UniProtKB-UniRule"/>
</dbReference>
<dbReference type="NCBIfam" id="TIGR03953">
    <property type="entry name" value="rplD_bact"/>
    <property type="match status" value="1"/>
</dbReference>
<dbReference type="STRING" id="1798392.A3A79_03795"/>
<evidence type="ECO:0000256" key="2">
    <source>
        <dbReference type="ARBA" id="ARBA00022980"/>
    </source>
</evidence>
<dbReference type="GO" id="GO:0006412">
    <property type="term" value="P:translation"/>
    <property type="evidence" value="ECO:0007669"/>
    <property type="project" value="UniProtKB-UniRule"/>
</dbReference>
<accession>A0A1F6AJ63</accession>
<dbReference type="InterPro" id="IPR002136">
    <property type="entry name" value="Ribosomal_uL4"/>
</dbReference>
<dbReference type="GO" id="GO:0005840">
    <property type="term" value="C:ribosome"/>
    <property type="evidence" value="ECO:0007669"/>
    <property type="project" value="UniProtKB-KW"/>
</dbReference>
<dbReference type="Proteomes" id="UP000178759">
    <property type="component" value="Unassembled WGS sequence"/>
</dbReference>
<sequence>MGTDGKSSGKVTLPSQLFAVKVNKELLVQSIRVYEANQRAGAASTKTRGEVEGSTRKIYRQKGSGRARHGSIRAPIFVGGGIVFGPKPRDYSLHLPKKMKSMALASALTTRYQDGSIHIVDGLDKLKPKTKLMAKTLKTLGIPSPVLLVTSKEQNTVIQGARNISGVTHIFVNQLHPYAIFAPKSLLFTKQAILSLKDKP</sequence>
<comment type="function">
    <text evidence="5">Forms part of the polypeptide exit tunnel.</text>
</comment>
<dbReference type="AlphaFoldDB" id="A0A1F6AJ63"/>
<keyword evidence="3 5" id="KW-0687">Ribonucleoprotein</keyword>
<comment type="caution">
    <text evidence="6">The sequence shown here is derived from an EMBL/GenBank/DDBJ whole genome shotgun (WGS) entry which is preliminary data.</text>
</comment>
<gene>
    <name evidence="5" type="primary">rplD</name>
    <name evidence="6" type="ORF">A3A79_03795</name>
</gene>
<dbReference type="GO" id="GO:1990904">
    <property type="term" value="C:ribonucleoprotein complex"/>
    <property type="evidence" value="ECO:0007669"/>
    <property type="project" value="UniProtKB-KW"/>
</dbReference>
<evidence type="ECO:0000313" key="7">
    <source>
        <dbReference type="Proteomes" id="UP000178759"/>
    </source>
</evidence>
<evidence type="ECO:0000256" key="4">
    <source>
        <dbReference type="ARBA" id="ARBA00035244"/>
    </source>
</evidence>
<comment type="function">
    <text evidence="5">One of the primary rRNA binding proteins, this protein initially binds near the 5'-end of the 23S rRNA. It is important during the early stages of 50S assembly. It makes multiple contacts with different domains of the 23S rRNA in the assembled 50S subunit and ribosome.</text>
</comment>
<dbReference type="HAMAP" id="MF_01328_B">
    <property type="entry name" value="Ribosomal_uL4_B"/>
    <property type="match status" value="1"/>
</dbReference>
<dbReference type="Gene3D" id="3.40.1370.10">
    <property type="match status" value="1"/>
</dbReference>
<dbReference type="Pfam" id="PF00573">
    <property type="entry name" value="Ribosomal_L4"/>
    <property type="match status" value="1"/>
</dbReference>
<evidence type="ECO:0000256" key="5">
    <source>
        <dbReference type="HAMAP-Rule" id="MF_01328"/>
    </source>
</evidence>
<reference evidence="6 7" key="1">
    <citation type="journal article" date="2016" name="Nat. Commun.">
        <title>Thousands of microbial genomes shed light on interconnected biogeochemical processes in an aquifer system.</title>
        <authorList>
            <person name="Anantharaman K."/>
            <person name="Brown C.T."/>
            <person name="Hug L.A."/>
            <person name="Sharon I."/>
            <person name="Castelle C.J."/>
            <person name="Probst A.J."/>
            <person name="Thomas B.C."/>
            <person name="Singh A."/>
            <person name="Wilkins M.J."/>
            <person name="Karaoz U."/>
            <person name="Brodie E.L."/>
            <person name="Williams K.H."/>
            <person name="Hubbard S.S."/>
            <person name="Banfield J.F."/>
        </authorList>
    </citation>
    <scope>NUCLEOTIDE SEQUENCE [LARGE SCALE GENOMIC DNA]</scope>
</reference>
<keyword evidence="5" id="KW-0699">rRNA-binding</keyword>
<organism evidence="6 7">
    <name type="scientific">Candidatus Gottesmanbacteria bacterium RIFCSPLOWO2_01_FULL_43_11b</name>
    <dbReference type="NCBI Taxonomy" id="1798392"/>
    <lineage>
        <taxon>Bacteria</taxon>
        <taxon>Candidatus Gottesmaniibacteriota</taxon>
    </lineage>
</organism>
<evidence type="ECO:0000256" key="3">
    <source>
        <dbReference type="ARBA" id="ARBA00023274"/>
    </source>
</evidence>